<comment type="similarity">
    <text evidence="1">Belongs to the ComF/GntX family.</text>
</comment>
<evidence type="ECO:0000256" key="1">
    <source>
        <dbReference type="ARBA" id="ARBA00008007"/>
    </source>
</evidence>
<dbReference type="Pfam" id="PF18912">
    <property type="entry name" value="DZR_2"/>
    <property type="match status" value="1"/>
</dbReference>
<dbReference type="SUPFAM" id="SSF53271">
    <property type="entry name" value="PRTase-like"/>
    <property type="match status" value="1"/>
</dbReference>
<dbReference type="KEGG" id="acek:FLP30_12240"/>
<dbReference type="Pfam" id="PF00156">
    <property type="entry name" value="Pribosyltran"/>
    <property type="match status" value="1"/>
</dbReference>
<dbReference type="PANTHER" id="PTHR47505:SF1">
    <property type="entry name" value="DNA UTILIZATION PROTEIN YHGH"/>
    <property type="match status" value="1"/>
</dbReference>
<feature type="domain" description="Double zinc ribbon" evidence="3">
    <location>
        <begin position="9"/>
        <end position="69"/>
    </location>
</feature>
<dbReference type="InterPro" id="IPR029057">
    <property type="entry name" value="PRTase-like"/>
</dbReference>
<dbReference type="Proteomes" id="UP000324536">
    <property type="component" value="Chromosome"/>
</dbReference>
<dbReference type="OrthoDB" id="9779910at2"/>
<dbReference type="PANTHER" id="PTHR47505">
    <property type="entry name" value="DNA UTILIZATION PROTEIN YHGH"/>
    <property type="match status" value="1"/>
</dbReference>
<dbReference type="InterPro" id="IPR044005">
    <property type="entry name" value="DZR_2"/>
</dbReference>
<evidence type="ECO:0000259" key="2">
    <source>
        <dbReference type="Pfam" id="PF00156"/>
    </source>
</evidence>
<proteinExistence type="inferred from homology"/>
<evidence type="ECO:0000313" key="4">
    <source>
        <dbReference type="EMBL" id="QEO18726.1"/>
    </source>
</evidence>
<gene>
    <name evidence="4" type="ORF">FLP30_12240</name>
</gene>
<feature type="domain" description="Phosphoribosyltransferase" evidence="2">
    <location>
        <begin position="190"/>
        <end position="247"/>
    </location>
</feature>
<dbReference type="InterPro" id="IPR000836">
    <property type="entry name" value="PRTase_dom"/>
</dbReference>
<dbReference type="InterPro" id="IPR051910">
    <property type="entry name" value="ComF/GntX_DNA_util-trans"/>
</dbReference>
<evidence type="ECO:0000313" key="5">
    <source>
        <dbReference type="Proteomes" id="UP000324536"/>
    </source>
</evidence>
<keyword evidence="5" id="KW-1185">Reference proteome</keyword>
<accession>A0A5C1YQU7</accession>
<evidence type="ECO:0000259" key="3">
    <source>
        <dbReference type="Pfam" id="PF18912"/>
    </source>
</evidence>
<reference evidence="4 5" key="1">
    <citation type="submission" date="2019-09" db="EMBL/GenBank/DDBJ databases">
        <title>Genome sequencing of strain KACC 21233.</title>
        <authorList>
            <person name="Heo J."/>
            <person name="Kim S.-J."/>
            <person name="Kim J.-S."/>
            <person name="Hong S.-B."/>
            <person name="Kwon S.-W."/>
        </authorList>
    </citation>
    <scope>NUCLEOTIDE SEQUENCE [LARGE SCALE GENOMIC DNA]</scope>
    <source>
        <strain evidence="4 5">KACC 21233</strain>
    </source>
</reference>
<dbReference type="Gene3D" id="3.40.50.2020">
    <property type="match status" value="1"/>
</dbReference>
<organism evidence="4 5">
    <name type="scientific">Acetobacter vaccinii</name>
    <dbReference type="NCBI Taxonomy" id="2592655"/>
    <lineage>
        <taxon>Bacteria</taxon>
        <taxon>Pseudomonadati</taxon>
        <taxon>Pseudomonadota</taxon>
        <taxon>Alphaproteobacteria</taxon>
        <taxon>Acetobacterales</taxon>
        <taxon>Acetobacteraceae</taxon>
        <taxon>Acetobacter</taxon>
    </lineage>
</organism>
<name>A0A5C1YQU7_9PROT</name>
<protein>
    <submittedName>
        <fullName evidence="4">ComF family protein</fullName>
    </submittedName>
</protein>
<dbReference type="AlphaFoldDB" id="A0A5C1YQU7"/>
<dbReference type="CDD" id="cd06223">
    <property type="entry name" value="PRTases_typeI"/>
    <property type="match status" value="1"/>
</dbReference>
<dbReference type="EMBL" id="CP043506">
    <property type="protein sequence ID" value="QEO18726.1"/>
    <property type="molecule type" value="Genomic_DNA"/>
</dbReference>
<sequence length="260" mass="28316">MFRRVWHALLDLLYPPSCLSCGADVTQAGLLCGPCLVQSQPVVQPFCRTCATPQVSQAMLGDGGCCPACERHPPLWGQARAAFVYTPVIRSLVLQLKYADRLENAAFLGQRMVHAGADMLRPGVLLVPVPVHRWRLLRRGYNQAALLAAHIARRGGFEHVPDALVRQRATASLARFSREARWVEVEHAMTVRATRRNQIAGRHVVLVDDLLTTGATATACVAALQQAGAARVDLLVAAVVPAREEVDISLLDMPKPASHM</sequence>